<evidence type="ECO:0000256" key="1">
    <source>
        <dbReference type="SAM" id="MobiDB-lite"/>
    </source>
</evidence>
<feature type="compositionally biased region" description="Pro residues" evidence="1">
    <location>
        <begin position="156"/>
        <end position="178"/>
    </location>
</feature>
<gene>
    <name evidence="2" type="ORF">GV832_20340</name>
</gene>
<feature type="compositionally biased region" description="Basic and acidic residues" evidence="1">
    <location>
        <begin position="1"/>
        <end position="12"/>
    </location>
</feature>
<evidence type="ECO:0000313" key="3">
    <source>
        <dbReference type="Proteomes" id="UP001193501"/>
    </source>
</evidence>
<proteinExistence type="predicted"/>
<reference evidence="2" key="1">
    <citation type="submission" date="2020-01" db="EMBL/GenBank/DDBJ databases">
        <authorList>
            <person name="Chen W.-M."/>
        </authorList>
    </citation>
    <scope>NUCLEOTIDE SEQUENCE</scope>
    <source>
        <strain evidence="2">CYK-10</strain>
    </source>
</reference>
<name>A0AAE4YCB0_9RHOB</name>
<dbReference type="AlphaFoldDB" id="A0AAE4YCB0"/>
<accession>A0AAE4YCB0</accession>
<keyword evidence="3" id="KW-1185">Reference proteome</keyword>
<comment type="caution">
    <text evidence="2">The sequence shown here is derived from an EMBL/GenBank/DDBJ whole genome shotgun (WGS) entry which is preliminary data.</text>
</comment>
<feature type="compositionally biased region" description="Basic and acidic residues" evidence="1">
    <location>
        <begin position="132"/>
        <end position="147"/>
    </location>
</feature>
<feature type="region of interest" description="Disordered" evidence="1">
    <location>
        <begin position="1"/>
        <end position="34"/>
    </location>
</feature>
<feature type="compositionally biased region" description="Pro residues" evidence="1">
    <location>
        <begin position="119"/>
        <end position="130"/>
    </location>
</feature>
<dbReference type="EMBL" id="JAABNR010000040">
    <property type="protein sequence ID" value="NBZ89938.1"/>
    <property type="molecule type" value="Genomic_DNA"/>
</dbReference>
<protein>
    <submittedName>
        <fullName evidence="2">Uncharacterized protein</fullName>
    </submittedName>
</protein>
<sequence>MNKNIPLDHVKDPSLSVGAPKNESAGEAADERDRAVQRRMNEFWFALHGVTPNFNIPNRYNSGQGKAPLPPNNPDVQLDATVQAVLEELTYQEIEADRWTEEEPAKIRNAPAPALAAPQPQPAPQPPQPSDGPDRPAEPAAEPDRGRSFVATQPLPAQPGPAAPLWPLPRQESPPPTISFPMGRTPAPKVPDYSDEELGLSRSPLSYSFDDGIAVLSRVLRTHSKDLGRLAAIMTRHFGPMMHQHGEVGSSTSREQVVDAAVAVLIPMARDPGLDGVVIQLVPALRRVLGAGLVAELEGRSFSTLGPGEIATLSSLASLAFSSIAGMSRAVEYEPWVVIYNHEVLRMIASMPRDSLAAPGSSFDRLLKASANNVAAGIGRIVQRNPPQSLNHEVWRRLSRDLVQVSILLADPLSTDSPEAIQAVAGLFGIVTDREQGQSFDPGVWASRLSGFHMVSVAGRDSDSHVLRALGYAVTGLLRQTIGFDSTVASALFNGGVELLQISSKSLELLQLRSILNGIGLLGALKSTRDLVEAMTVNDGLDCLVNLLGSLVDLARNPATDLRREGSRLVTVVATLGHLTALEPRNEARITRSLEALAERDIRPTGERLGPGEFEEVVRDLVNAIGRRLSLGTEIARGSAVVDMAPMVHAAFATLMPFFSDDLGRAVSGPEEARQIMADYLTDLVGKLMVGPDNPYDMLRLIYSQPLPGSEETLASIGPLRAIRLMGSAEWQATLRKALGLDRDDGIAEVIRDAFAGVQVEQARPLATVSPVPIPASAAAPTAPVGAARDSGDSALFDLFQSAQFQAWMQRDPASARAAILALLGNPAPPHS</sequence>
<dbReference type="Proteomes" id="UP001193501">
    <property type="component" value="Unassembled WGS sequence"/>
</dbReference>
<feature type="region of interest" description="Disordered" evidence="1">
    <location>
        <begin position="114"/>
        <end position="197"/>
    </location>
</feature>
<organism evidence="2 3">
    <name type="scientific">Stagnihabitans tardus</name>
    <dbReference type="NCBI Taxonomy" id="2699202"/>
    <lineage>
        <taxon>Bacteria</taxon>
        <taxon>Pseudomonadati</taxon>
        <taxon>Pseudomonadota</taxon>
        <taxon>Alphaproteobacteria</taxon>
        <taxon>Rhodobacterales</taxon>
        <taxon>Paracoccaceae</taxon>
        <taxon>Stagnihabitans</taxon>
    </lineage>
</organism>
<evidence type="ECO:0000313" key="2">
    <source>
        <dbReference type="EMBL" id="NBZ89938.1"/>
    </source>
</evidence>